<dbReference type="InterPro" id="IPR051086">
    <property type="entry name" value="RNase_D-like"/>
</dbReference>
<name>A0ABU2BEM6_9CORY</name>
<evidence type="ECO:0000313" key="3">
    <source>
        <dbReference type="Proteomes" id="UP001183619"/>
    </source>
</evidence>
<proteinExistence type="predicted"/>
<reference evidence="2 3" key="1">
    <citation type="submission" date="2023-07" db="EMBL/GenBank/DDBJ databases">
        <title>Sequencing the genomes of 1000 actinobacteria strains.</title>
        <authorList>
            <person name="Klenk H.-P."/>
        </authorList>
    </citation>
    <scope>NUCLEOTIDE SEQUENCE [LARGE SCALE GENOMIC DNA]</scope>
    <source>
        <strain evidence="2 3">DSM 44508</strain>
    </source>
</reference>
<dbReference type="Gene3D" id="1.10.150.80">
    <property type="entry name" value="HRDC domain"/>
    <property type="match status" value="2"/>
</dbReference>
<dbReference type="InterPro" id="IPR041605">
    <property type="entry name" value="Exo_C"/>
</dbReference>
<dbReference type="InterPro" id="IPR002562">
    <property type="entry name" value="3'-5'_exonuclease_dom"/>
</dbReference>
<dbReference type="SMART" id="SM00341">
    <property type="entry name" value="HRDC"/>
    <property type="match status" value="1"/>
</dbReference>
<gene>
    <name evidence="2" type="ORF">J2S37_002372</name>
</gene>
<dbReference type="SUPFAM" id="SSF53098">
    <property type="entry name" value="Ribonuclease H-like"/>
    <property type="match status" value="1"/>
</dbReference>
<dbReference type="InterPro" id="IPR010997">
    <property type="entry name" value="HRDC-like_sf"/>
</dbReference>
<evidence type="ECO:0000259" key="1">
    <source>
        <dbReference type="PROSITE" id="PS50967"/>
    </source>
</evidence>
<organism evidence="2 3">
    <name type="scientific">Corynebacterium felinum</name>
    <dbReference type="NCBI Taxonomy" id="131318"/>
    <lineage>
        <taxon>Bacteria</taxon>
        <taxon>Bacillati</taxon>
        <taxon>Actinomycetota</taxon>
        <taxon>Actinomycetes</taxon>
        <taxon>Mycobacteriales</taxon>
        <taxon>Corynebacteriaceae</taxon>
        <taxon>Corynebacterium</taxon>
    </lineage>
</organism>
<feature type="domain" description="HRDC" evidence="1">
    <location>
        <begin position="221"/>
        <end position="300"/>
    </location>
</feature>
<dbReference type="PANTHER" id="PTHR47649:SF1">
    <property type="entry name" value="RIBONUCLEASE D"/>
    <property type="match status" value="1"/>
</dbReference>
<dbReference type="GO" id="GO:0033890">
    <property type="term" value="F:ribonuclease D activity"/>
    <property type="evidence" value="ECO:0007669"/>
    <property type="project" value="UniProtKB-EC"/>
</dbReference>
<dbReference type="SUPFAM" id="SSF47819">
    <property type="entry name" value="HRDC-like"/>
    <property type="match status" value="1"/>
</dbReference>
<keyword evidence="2" id="KW-0378">Hydrolase</keyword>
<dbReference type="EMBL" id="JAVDYF010000001">
    <property type="protein sequence ID" value="MDR7355834.1"/>
    <property type="molecule type" value="Genomic_DNA"/>
</dbReference>
<dbReference type="EC" id="3.1.13.5" evidence="2"/>
<dbReference type="Gene3D" id="3.30.420.10">
    <property type="entry name" value="Ribonuclease H-like superfamily/Ribonuclease H"/>
    <property type="match status" value="1"/>
</dbReference>
<dbReference type="PROSITE" id="PS50967">
    <property type="entry name" value="HRDC"/>
    <property type="match status" value="1"/>
</dbReference>
<protein>
    <submittedName>
        <fullName evidence="2">Ribonuclease D</fullName>
        <ecNumber evidence="2">3.1.13.5</ecNumber>
    </submittedName>
</protein>
<accession>A0ABU2BEM6</accession>
<dbReference type="Pfam" id="PF00570">
    <property type="entry name" value="HRDC"/>
    <property type="match status" value="1"/>
</dbReference>
<dbReference type="CDD" id="cd06142">
    <property type="entry name" value="RNaseD_exo"/>
    <property type="match status" value="1"/>
</dbReference>
<dbReference type="RefSeq" id="WP_277105030.1">
    <property type="nucleotide sequence ID" value="NZ_BAAAJS010000022.1"/>
</dbReference>
<dbReference type="Proteomes" id="UP001183619">
    <property type="component" value="Unassembled WGS sequence"/>
</dbReference>
<keyword evidence="3" id="KW-1185">Reference proteome</keyword>
<evidence type="ECO:0000313" key="2">
    <source>
        <dbReference type="EMBL" id="MDR7355834.1"/>
    </source>
</evidence>
<dbReference type="PANTHER" id="PTHR47649">
    <property type="entry name" value="RIBONUCLEASE D"/>
    <property type="match status" value="1"/>
</dbReference>
<comment type="caution">
    <text evidence="2">The sequence shown here is derived from an EMBL/GenBank/DDBJ whole genome shotgun (WGS) entry which is preliminary data.</text>
</comment>
<dbReference type="Pfam" id="PF01612">
    <property type="entry name" value="DNA_pol_A_exo1"/>
    <property type="match status" value="1"/>
</dbReference>
<dbReference type="SMART" id="SM00474">
    <property type="entry name" value="35EXOc"/>
    <property type="match status" value="1"/>
</dbReference>
<dbReference type="InterPro" id="IPR012337">
    <property type="entry name" value="RNaseH-like_sf"/>
</dbReference>
<dbReference type="InterPro" id="IPR002121">
    <property type="entry name" value="HRDC_dom"/>
</dbReference>
<dbReference type="InterPro" id="IPR044876">
    <property type="entry name" value="HRDC_dom_sf"/>
</dbReference>
<sequence length="406" mass="44965">MPDFLSVPRDGVPLVSAGEAGIFAAADVLALGHGPFAVDTERASGFRYDDRAFLLQIRRAGAGTVLIDVESSPTATTAALQPVLGGADWIIHAAPSDLPCLSRLDLYPGRLFDTELAGRLLGHERVNLAAMVNHYCGVDLAKGHGAEDWSKRPLPQEWLAYAALDVECLLDLARAMAKDLKRQNKVEWADQECAHIQKRFAHYEFSPKTWLDLKGLSNLRTPMKLAVAKHLWEVRDRQARSTDTAPSALLPDRALVALAAELPTAAHQVMSVKNYPPRLRKSATIWAREVTFAKASNRRSWPKPAEVIAYHAAKFSGVPDKRSLQADYPVVYSALDRVKTMLDVVAEKNQLPLENLISPGDMRTLVWQMKHEGLISSRAQLQAAMESVGVRPWQQELCMRAFLRIL</sequence>
<dbReference type="InterPro" id="IPR036397">
    <property type="entry name" value="RNaseH_sf"/>
</dbReference>
<dbReference type="Pfam" id="PF18305">
    <property type="entry name" value="DNA_pol_A_exoN"/>
    <property type="match status" value="1"/>
</dbReference>